<comment type="similarity">
    <text evidence="6">Belongs to the carbohydrate kinase PfkB family. LacC subfamily.</text>
</comment>
<dbReference type="PANTHER" id="PTHR46566:SF2">
    <property type="entry name" value="ATP-DEPENDENT 6-PHOSPHOFRUCTOKINASE ISOZYME 2"/>
    <property type="match status" value="1"/>
</dbReference>
<gene>
    <name evidence="8" type="ORF">JCM21531_3581</name>
</gene>
<dbReference type="Proteomes" id="UP000019109">
    <property type="component" value="Unassembled WGS sequence"/>
</dbReference>
<evidence type="ECO:0000256" key="3">
    <source>
        <dbReference type="ARBA" id="ARBA00022741"/>
    </source>
</evidence>
<dbReference type="GO" id="GO:0005524">
    <property type="term" value="F:ATP binding"/>
    <property type="evidence" value="ECO:0007669"/>
    <property type="project" value="UniProtKB-KW"/>
</dbReference>
<comment type="pathway">
    <text evidence="6">Carbohydrate metabolism; D-tagatose 6-phosphate degradation; D-glyceraldehyde 3-phosphate and glycerone phosphate from D-tagatose 6-phosphate: step 1/2.</text>
</comment>
<dbReference type="InterPro" id="IPR002173">
    <property type="entry name" value="Carboh/pur_kinase_PfkB_CS"/>
</dbReference>
<dbReference type="Gene3D" id="3.40.1190.20">
    <property type="match status" value="1"/>
</dbReference>
<dbReference type="CDD" id="cd01164">
    <property type="entry name" value="FruK_PfkB_like"/>
    <property type="match status" value="1"/>
</dbReference>
<dbReference type="InterPro" id="IPR011611">
    <property type="entry name" value="PfkB_dom"/>
</dbReference>
<dbReference type="PANTHER" id="PTHR46566">
    <property type="entry name" value="1-PHOSPHOFRUCTOKINASE-RELATED"/>
    <property type="match status" value="1"/>
</dbReference>
<evidence type="ECO:0000256" key="5">
    <source>
        <dbReference type="ARBA" id="ARBA00022840"/>
    </source>
</evidence>
<dbReference type="InterPro" id="IPR029056">
    <property type="entry name" value="Ribokinase-like"/>
</dbReference>
<dbReference type="InterPro" id="IPR017583">
    <property type="entry name" value="Tagatose/fructose_Pkinase"/>
</dbReference>
<keyword evidence="4 8" id="KW-0418">Kinase</keyword>
<evidence type="ECO:0000256" key="4">
    <source>
        <dbReference type="ARBA" id="ARBA00022777"/>
    </source>
</evidence>
<dbReference type="EMBL" id="BAVR01000052">
    <property type="protein sequence ID" value="GAE90003.1"/>
    <property type="molecule type" value="Genomic_DNA"/>
</dbReference>
<keyword evidence="9" id="KW-1185">Reference proteome</keyword>
<keyword evidence="3 6" id="KW-0547">Nucleotide-binding</keyword>
<dbReference type="PROSITE" id="PS00583">
    <property type="entry name" value="PFKB_KINASES_1"/>
    <property type="match status" value="1"/>
</dbReference>
<feature type="domain" description="Carbohydrate kinase PfkB" evidence="7">
    <location>
        <begin position="13"/>
        <end position="249"/>
    </location>
</feature>
<dbReference type="RefSeq" id="WP_279379063.1">
    <property type="nucleotide sequence ID" value="NZ_BAVR01000052.1"/>
</dbReference>
<dbReference type="GO" id="GO:0008443">
    <property type="term" value="F:phosphofructokinase activity"/>
    <property type="evidence" value="ECO:0007669"/>
    <property type="project" value="TreeGrafter"/>
</dbReference>
<protein>
    <recommendedName>
        <fullName evidence="6">Tagatose-6-phosphate kinase</fullName>
        <ecNumber evidence="6">2.7.1.144</ecNumber>
    </recommendedName>
</protein>
<dbReference type="AlphaFoldDB" id="W4VB27"/>
<dbReference type="PIRSF" id="PIRSF000535">
    <property type="entry name" value="1PFK/6PFK/LacC"/>
    <property type="match status" value="1"/>
</dbReference>
<evidence type="ECO:0000256" key="2">
    <source>
        <dbReference type="ARBA" id="ARBA00022679"/>
    </source>
</evidence>
<dbReference type="NCBIfam" id="TIGR03168">
    <property type="entry name" value="1-PFK"/>
    <property type="match status" value="1"/>
</dbReference>
<evidence type="ECO:0000259" key="7">
    <source>
        <dbReference type="Pfam" id="PF00294"/>
    </source>
</evidence>
<evidence type="ECO:0000313" key="8">
    <source>
        <dbReference type="EMBL" id="GAE90003.1"/>
    </source>
</evidence>
<comment type="similarity">
    <text evidence="1">Belongs to the carbohydrate kinase pfkB family.</text>
</comment>
<dbReference type="STRING" id="1294263.JCM21531_3581"/>
<sequence length="272" mass="30132">MITSVALNPALDKIYFVDNFEPGKMFRVQDMVKSAGGKGVNVARVVRMMGESVRLIGFKGGEAGNWLESEIKKIGICTGFVEVSGETRTNNNIIDRARDNETEVLEPGPFISGEDMERFMTVYKEALADSKVVVLSGGLPQGVPANYYKTLIEEAKPFDVPVILDTGGEALSEGIKAKPHVIKPNLRELSNLVKKELRDTEEILEVLGKINDEGIDIAMVSMGDKGAILSMKDSCIRVKVPHIDAVNTIAREMPWWQVLQWDLQKRNRLKSV</sequence>
<dbReference type="UniPathway" id="UPA00704">
    <property type="reaction ID" value="UER00715"/>
</dbReference>
<evidence type="ECO:0000256" key="6">
    <source>
        <dbReference type="PIRNR" id="PIRNR000535"/>
    </source>
</evidence>
<evidence type="ECO:0000256" key="1">
    <source>
        <dbReference type="ARBA" id="ARBA00005380"/>
    </source>
</evidence>
<organism evidence="8 9">
    <name type="scientific">Acetivibrio straminisolvens JCM 21531</name>
    <dbReference type="NCBI Taxonomy" id="1294263"/>
    <lineage>
        <taxon>Bacteria</taxon>
        <taxon>Bacillati</taxon>
        <taxon>Bacillota</taxon>
        <taxon>Clostridia</taxon>
        <taxon>Eubacteriales</taxon>
        <taxon>Oscillospiraceae</taxon>
        <taxon>Acetivibrio</taxon>
    </lineage>
</organism>
<proteinExistence type="inferred from homology"/>
<comment type="caution">
    <text evidence="8">The sequence shown here is derived from an EMBL/GenBank/DDBJ whole genome shotgun (WGS) entry which is preliminary data.</text>
</comment>
<keyword evidence="6" id="KW-0423">Lactose metabolism</keyword>
<reference evidence="8" key="1">
    <citation type="journal article" date="2014" name="Genome Announc.">
        <title>Draft Genome Sequence of Clostridium straminisolvens Strain JCM 21531T, Isolated from a Cellulose-Degrading Bacterial Community.</title>
        <authorList>
            <person name="Yuki M."/>
            <person name="Oshima K."/>
            <person name="Suda W."/>
            <person name="Sakamoto M."/>
            <person name="Kitamura K."/>
            <person name="Iida T."/>
            <person name="Hattori M."/>
            <person name="Ohkuma M."/>
        </authorList>
    </citation>
    <scope>NUCLEOTIDE SEQUENCE [LARGE SCALE GENOMIC DNA]</scope>
    <source>
        <strain evidence="8">JCM 21531</strain>
    </source>
</reference>
<dbReference type="GO" id="GO:0005829">
    <property type="term" value="C:cytosol"/>
    <property type="evidence" value="ECO:0007669"/>
    <property type="project" value="TreeGrafter"/>
</dbReference>
<dbReference type="GO" id="GO:0009024">
    <property type="term" value="F:tagatose-6-phosphate kinase activity"/>
    <property type="evidence" value="ECO:0007669"/>
    <property type="project" value="UniProtKB-EC"/>
</dbReference>
<dbReference type="SUPFAM" id="SSF53613">
    <property type="entry name" value="Ribokinase-like"/>
    <property type="match status" value="1"/>
</dbReference>
<keyword evidence="5 6" id="KW-0067">ATP-binding</keyword>
<dbReference type="GO" id="GO:0005988">
    <property type="term" value="P:lactose metabolic process"/>
    <property type="evidence" value="ECO:0007669"/>
    <property type="project" value="UniProtKB-KW"/>
</dbReference>
<evidence type="ECO:0000313" key="9">
    <source>
        <dbReference type="Proteomes" id="UP000019109"/>
    </source>
</evidence>
<dbReference type="EC" id="2.7.1.144" evidence="6"/>
<dbReference type="GO" id="GO:2001059">
    <property type="term" value="P:D-tagatose 6-phosphate catabolic process"/>
    <property type="evidence" value="ECO:0007669"/>
    <property type="project" value="UniProtKB-UniPathway"/>
</dbReference>
<comment type="catalytic activity">
    <reaction evidence="6">
        <text>D-tagatofuranose 6-phosphate + ATP = D-tagatofuranose 1,6-bisphosphate + ADP + H(+)</text>
        <dbReference type="Rhea" id="RHEA:12420"/>
        <dbReference type="ChEBI" id="CHEBI:15378"/>
        <dbReference type="ChEBI" id="CHEBI:30616"/>
        <dbReference type="ChEBI" id="CHEBI:58694"/>
        <dbReference type="ChEBI" id="CHEBI:58695"/>
        <dbReference type="ChEBI" id="CHEBI:456216"/>
        <dbReference type="EC" id="2.7.1.144"/>
    </reaction>
</comment>
<name>W4VB27_9FIRM</name>
<dbReference type="Pfam" id="PF00294">
    <property type="entry name" value="PfkB"/>
    <property type="match status" value="1"/>
</dbReference>
<keyword evidence="2 6" id="KW-0808">Transferase</keyword>
<accession>W4VB27</accession>